<accession>A0A8D8R644</accession>
<evidence type="ECO:0000313" key="1">
    <source>
        <dbReference type="EMBL" id="CAG6643289.1"/>
    </source>
</evidence>
<dbReference type="AlphaFoldDB" id="A0A8D8R644"/>
<sequence>MRVGPLMHDCHFVFLLERFNSGQADFVHINRIVRTKAHFFSEILVRQICPGQLENKILLIVQGHLLEVAECCWFRCCGGHLVLRVDGPWRLLQSSDESIQIHRHPIVEPGVSGPLFGQSPLSIVQR</sequence>
<reference evidence="1" key="1">
    <citation type="submission" date="2021-05" db="EMBL/GenBank/DDBJ databases">
        <authorList>
            <person name="Alioto T."/>
            <person name="Alioto T."/>
            <person name="Gomez Garrido J."/>
        </authorList>
    </citation>
    <scope>NUCLEOTIDE SEQUENCE</scope>
</reference>
<protein>
    <submittedName>
        <fullName evidence="1">Uncharacterized protein</fullName>
    </submittedName>
</protein>
<dbReference type="EMBL" id="HBUF01126305">
    <property type="protein sequence ID" value="CAG6643289.1"/>
    <property type="molecule type" value="Transcribed_RNA"/>
</dbReference>
<proteinExistence type="predicted"/>
<dbReference type="EMBL" id="HBUF01313097">
    <property type="protein sequence ID" value="CAG6693519.1"/>
    <property type="molecule type" value="Transcribed_RNA"/>
</dbReference>
<dbReference type="EMBL" id="HBUF01540458">
    <property type="protein sequence ID" value="CAG6754859.1"/>
    <property type="molecule type" value="Transcribed_RNA"/>
</dbReference>
<name>A0A8D8R644_9HEMI</name>
<organism evidence="1">
    <name type="scientific">Cacopsylla melanoneura</name>
    <dbReference type="NCBI Taxonomy" id="428564"/>
    <lineage>
        <taxon>Eukaryota</taxon>
        <taxon>Metazoa</taxon>
        <taxon>Ecdysozoa</taxon>
        <taxon>Arthropoda</taxon>
        <taxon>Hexapoda</taxon>
        <taxon>Insecta</taxon>
        <taxon>Pterygota</taxon>
        <taxon>Neoptera</taxon>
        <taxon>Paraneoptera</taxon>
        <taxon>Hemiptera</taxon>
        <taxon>Sternorrhyncha</taxon>
        <taxon>Psylloidea</taxon>
        <taxon>Psyllidae</taxon>
        <taxon>Psyllinae</taxon>
        <taxon>Cacopsylla</taxon>
    </lineage>
</organism>